<accession>A0ABP5WT05</accession>
<comment type="caution">
    <text evidence="2">The sequence shown here is derived from an EMBL/GenBank/DDBJ whole genome shotgun (WGS) entry which is preliminary data.</text>
</comment>
<evidence type="ECO:0008006" key="4">
    <source>
        <dbReference type="Google" id="ProtNLM"/>
    </source>
</evidence>
<sequence length="82" mass="9000">MTSWRSRIAAAAVAGAALLAVPLTAGTASAFPTDPDGFHLAGGFPTHHACQVEGRDYIDHNTQGYREFQCRWNNGIWEVWVR</sequence>
<gene>
    <name evidence="2" type="ORF">GCM10010421_22490</name>
</gene>
<proteinExistence type="predicted"/>
<dbReference type="Proteomes" id="UP001500460">
    <property type="component" value="Unassembled WGS sequence"/>
</dbReference>
<dbReference type="PROSITE" id="PS51318">
    <property type="entry name" value="TAT"/>
    <property type="match status" value="1"/>
</dbReference>
<feature type="signal peptide" evidence="1">
    <location>
        <begin position="1"/>
        <end position="30"/>
    </location>
</feature>
<evidence type="ECO:0000313" key="3">
    <source>
        <dbReference type="Proteomes" id="UP001500460"/>
    </source>
</evidence>
<feature type="chain" id="PRO_5045785080" description="Secreted protein" evidence="1">
    <location>
        <begin position="31"/>
        <end position="82"/>
    </location>
</feature>
<keyword evidence="1" id="KW-0732">Signal</keyword>
<protein>
    <recommendedName>
        <fullName evidence="4">Secreted protein</fullName>
    </recommendedName>
</protein>
<evidence type="ECO:0000256" key="1">
    <source>
        <dbReference type="SAM" id="SignalP"/>
    </source>
</evidence>
<dbReference type="RefSeq" id="WP_344602220.1">
    <property type="nucleotide sequence ID" value="NZ_BAAATK010000011.1"/>
</dbReference>
<keyword evidence="3" id="KW-1185">Reference proteome</keyword>
<name>A0ABP5WT05_9ACTN</name>
<dbReference type="EMBL" id="BAAATK010000011">
    <property type="protein sequence ID" value="GAA2433048.1"/>
    <property type="molecule type" value="Genomic_DNA"/>
</dbReference>
<evidence type="ECO:0000313" key="2">
    <source>
        <dbReference type="EMBL" id="GAA2433048.1"/>
    </source>
</evidence>
<organism evidence="2 3">
    <name type="scientific">Streptomyces glaucus</name>
    <dbReference type="NCBI Taxonomy" id="284029"/>
    <lineage>
        <taxon>Bacteria</taxon>
        <taxon>Bacillati</taxon>
        <taxon>Actinomycetota</taxon>
        <taxon>Actinomycetes</taxon>
        <taxon>Kitasatosporales</taxon>
        <taxon>Streptomycetaceae</taxon>
        <taxon>Streptomyces</taxon>
    </lineage>
</organism>
<dbReference type="InterPro" id="IPR006311">
    <property type="entry name" value="TAT_signal"/>
</dbReference>
<reference evidence="3" key="1">
    <citation type="journal article" date="2019" name="Int. J. Syst. Evol. Microbiol.">
        <title>The Global Catalogue of Microorganisms (GCM) 10K type strain sequencing project: providing services to taxonomists for standard genome sequencing and annotation.</title>
        <authorList>
            <consortium name="The Broad Institute Genomics Platform"/>
            <consortium name="The Broad Institute Genome Sequencing Center for Infectious Disease"/>
            <person name="Wu L."/>
            <person name="Ma J."/>
        </authorList>
    </citation>
    <scope>NUCLEOTIDE SEQUENCE [LARGE SCALE GENOMIC DNA]</scope>
    <source>
        <strain evidence="3">JCM 6922</strain>
    </source>
</reference>